<dbReference type="STRING" id="595434.RISK_004885"/>
<keyword evidence="3" id="KW-1185">Reference proteome</keyword>
<dbReference type="PANTHER" id="PTHR12110:SF53">
    <property type="entry name" value="BLR5974 PROTEIN"/>
    <property type="match status" value="1"/>
</dbReference>
<dbReference type="RefSeq" id="WP_047816034.1">
    <property type="nucleotide sequence ID" value="NZ_LECT01000041.1"/>
</dbReference>
<name>A0A0J1EBY4_RHOIS</name>
<dbReference type="AlphaFoldDB" id="A0A0J1EBY4"/>
<evidence type="ECO:0000259" key="1">
    <source>
        <dbReference type="Pfam" id="PF01261"/>
    </source>
</evidence>
<evidence type="ECO:0000313" key="2">
    <source>
        <dbReference type="EMBL" id="KLU03119.1"/>
    </source>
</evidence>
<feature type="domain" description="Xylose isomerase-like TIM barrel" evidence="1">
    <location>
        <begin position="20"/>
        <end position="243"/>
    </location>
</feature>
<dbReference type="EMBL" id="LECT01000041">
    <property type="protein sequence ID" value="KLU03119.1"/>
    <property type="molecule type" value="Genomic_DNA"/>
</dbReference>
<accession>A0A0J1EBY4</accession>
<dbReference type="PATRIC" id="fig|595434.4.peg.4637"/>
<reference evidence="2" key="1">
    <citation type="submission" date="2015-05" db="EMBL/GenBank/DDBJ databases">
        <title>Permanent draft genome of Rhodopirellula islandicus K833.</title>
        <authorList>
            <person name="Kizina J."/>
            <person name="Richter M."/>
            <person name="Glockner F.O."/>
            <person name="Harder J."/>
        </authorList>
    </citation>
    <scope>NUCLEOTIDE SEQUENCE [LARGE SCALE GENOMIC DNA]</scope>
    <source>
        <strain evidence="2">K833</strain>
    </source>
</reference>
<gene>
    <name evidence="2" type="ORF">RISK_004885</name>
</gene>
<dbReference type="Gene3D" id="3.20.20.150">
    <property type="entry name" value="Divalent-metal-dependent TIM barrel enzymes"/>
    <property type="match status" value="1"/>
</dbReference>
<dbReference type="Pfam" id="PF01261">
    <property type="entry name" value="AP_endonuc_2"/>
    <property type="match status" value="1"/>
</dbReference>
<dbReference type="InterPro" id="IPR036237">
    <property type="entry name" value="Xyl_isomerase-like_sf"/>
</dbReference>
<dbReference type="InterPro" id="IPR013022">
    <property type="entry name" value="Xyl_isomerase-like_TIM-brl"/>
</dbReference>
<comment type="caution">
    <text evidence="2">The sequence shown here is derived from an EMBL/GenBank/DDBJ whole genome shotgun (WGS) entry which is preliminary data.</text>
</comment>
<organism evidence="2 3">
    <name type="scientific">Rhodopirellula islandica</name>
    <dbReference type="NCBI Taxonomy" id="595434"/>
    <lineage>
        <taxon>Bacteria</taxon>
        <taxon>Pseudomonadati</taxon>
        <taxon>Planctomycetota</taxon>
        <taxon>Planctomycetia</taxon>
        <taxon>Pirellulales</taxon>
        <taxon>Pirellulaceae</taxon>
        <taxon>Rhodopirellula</taxon>
    </lineage>
</organism>
<proteinExistence type="predicted"/>
<dbReference type="SUPFAM" id="SSF51658">
    <property type="entry name" value="Xylose isomerase-like"/>
    <property type="match status" value="1"/>
</dbReference>
<sequence>MFVAASTRCWPDLELQASIELLQDLDFTAIEIAIHESSAHCRPSDVLSDEDRGIQLLRHTHRLEISGYSVELDSTGEQHYTDFEGICRIAKATKVVNIAVPSSEKGTPFNEEVEHLRRLVAIAEGEGVRVNVRSMLGCLSEDPDTLLVLCNNVDGLGVTLDPSVPLVAAHENPAAGKTMAGGKGFDQILKFVHNVHLRDTRKDAFQVSVGQGEVDYGKLVTQLEREKYTRALTVDMTPMEDYDHRVELRKLRRLLETLI</sequence>
<dbReference type="InterPro" id="IPR050312">
    <property type="entry name" value="IolE/XylAMocC-like"/>
</dbReference>
<protein>
    <recommendedName>
        <fullName evidence="1">Xylose isomerase-like TIM barrel domain-containing protein</fullName>
    </recommendedName>
</protein>
<evidence type="ECO:0000313" key="3">
    <source>
        <dbReference type="Proteomes" id="UP000036367"/>
    </source>
</evidence>
<dbReference type="PANTHER" id="PTHR12110">
    <property type="entry name" value="HYDROXYPYRUVATE ISOMERASE"/>
    <property type="match status" value="1"/>
</dbReference>
<dbReference type="Proteomes" id="UP000036367">
    <property type="component" value="Unassembled WGS sequence"/>
</dbReference>
<dbReference type="OrthoDB" id="253436at2"/>